<comment type="domain">
    <text evidence="5">Consists of an N-terminal FAD-binding domain with a Rossman fold and a C-terminal substrate-binding domain.</text>
</comment>
<dbReference type="PRINTS" id="PR00420">
    <property type="entry name" value="RNGMNOXGNASE"/>
</dbReference>
<dbReference type="HAMAP" id="MF_00845">
    <property type="entry name" value="TetX_monooxygenase"/>
    <property type="match status" value="1"/>
</dbReference>
<evidence type="ECO:0000313" key="8">
    <source>
        <dbReference type="Proteomes" id="UP000502641"/>
    </source>
</evidence>
<dbReference type="PANTHER" id="PTHR46972:SF1">
    <property type="entry name" value="FAD DEPENDENT OXIDOREDUCTASE DOMAIN-CONTAINING PROTEIN"/>
    <property type="match status" value="1"/>
</dbReference>
<comment type="cofactor">
    <cofactor evidence="5">
        <name>FAD</name>
        <dbReference type="ChEBI" id="CHEBI:57692"/>
    </cofactor>
</comment>
<comment type="subunit">
    <text evidence="5">Monomer.</text>
</comment>
<feature type="binding site" evidence="5">
    <location>
        <position position="295"/>
    </location>
    <ligand>
        <name>FAD</name>
        <dbReference type="ChEBI" id="CHEBI:57692"/>
    </ligand>
</feature>
<dbReference type="RefSeq" id="WP_171159276.1">
    <property type="nucleotide sequence ID" value="NZ_CP053189.1"/>
</dbReference>
<dbReference type="EC" id="1.14.13.-" evidence="5"/>
<accession>A0A6M4PTC5</accession>
<proteinExistence type="inferred from homology"/>
<dbReference type="PANTHER" id="PTHR46972">
    <property type="entry name" value="MONOOXYGENASE ASQM-RELATED"/>
    <property type="match status" value="1"/>
</dbReference>
<dbReference type="GO" id="GO:0005737">
    <property type="term" value="C:cytoplasm"/>
    <property type="evidence" value="ECO:0007669"/>
    <property type="project" value="UniProtKB-SubCell"/>
</dbReference>
<keyword evidence="5" id="KW-0521">NADP</keyword>
<dbReference type="GO" id="GO:0046677">
    <property type="term" value="P:response to antibiotic"/>
    <property type="evidence" value="ECO:0007669"/>
    <property type="project" value="InterPro"/>
</dbReference>
<name>A0A6M4PTC5_9ACTN</name>
<dbReference type="AlphaFoldDB" id="A0A6M4PTC5"/>
<evidence type="ECO:0000259" key="6">
    <source>
        <dbReference type="Pfam" id="PF01494"/>
    </source>
</evidence>
<keyword evidence="1 5" id="KW-0285">Flavoprotein</keyword>
<dbReference type="InterPro" id="IPR043683">
    <property type="entry name" value="TetX_monooxygenase"/>
</dbReference>
<keyword evidence="3 5" id="KW-0560">Oxidoreductase</keyword>
<dbReference type="InterPro" id="IPR002938">
    <property type="entry name" value="FAD-bd"/>
</dbReference>
<evidence type="ECO:0000256" key="3">
    <source>
        <dbReference type="ARBA" id="ARBA00023002"/>
    </source>
</evidence>
<dbReference type="EMBL" id="CP053189">
    <property type="protein sequence ID" value="QJS13884.1"/>
    <property type="molecule type" value="Genomic_DNA"/>
</dbReference>
<evidence type="ECO:0000256" key="5">
    <source>
        <dbReference type="HAMAP-Rule" id="MF_00845"/>
    </source>
</evidence>
<dbReference type="Pfam" id="PF01494">
    <property type="entry name" value="FAD_binding_3"/>
    <property type="match status" value="1"/>
</dbReference>
<feature type="binding site" evidence="5">
    <location>
        <position position="40"/>
    </location>
    <ligand>
        <name>NADPH</name>
        <dbReference type="ChEBI" id="CHEBI:57783"/>
    </ligand>
</feature>
<sequence>MTTDVTIIGAGLAGLTLARVLHVHGIPSAVYEAEASPMARAQGGMLDIHEHDGQVALRAAGLTDEFRGLVLEGRQAARILDRDGSVLFDEADDGTGGRPEVQRGELRRILLDSLPAGTVRWGRKVRGVRPLGQGRHEVAFTDGTVTATSLLVGADGAWSRVRPLLSDAAPEYTGRSFVETYLYDSDTRHPAASKAVGGGSMFALAPGKGIQAHRERGDTLHTYVALTEPRDWFAAIDFTDATAAAARIAREFDGWAPELTALITDSDTAPVLRPLYALPAGHRWDRVRGVTLVGDAAHLSAPNGEGANLAMYDGARLGEALAAHRDDTEAALAEYERAMFPRGAEAAAEGARLHELLFGDDTPHGLFAVFTEDTRTPEPSAGARRS</sequence>
<keyword evidence="8" id="KW-1185">Reference proteome</keyword>
<protein>
    <recommendedName>
        <fullName evidence="5">Flavin-dependent monooxygenase</fullName>
    </recommendedName>
    <alternativeName>
        <fullName evidence="5">TetX monooxygenase</fullName>
        <shortName evidence="5">TetX</shortName>
        <ecNumber evidence="5">1.14.13.-</ecNumber>
    </alternativeName>
</protein>
<dbReference type="GO" id="GO:0071949">
    <property type="term" value="F:FAD binding"/>
    <property type="evidence" value="ECO:0007669"/>
    <property type="project" value="InterPro"/>
</dbReference>
<comment type="subcellular location">
    <subcellularLocation>
        <location evidence="5">Cytoplasm</location>
    </subcellularLocation>
</comment>
<organism evidence="7 8">
    <name type="scientific">Streptomyces argyrophylli</name>
    <dbReference type="NCBI Taxonomy" id="2726118"/>
    <lineage>
        <taxon>Bacteria</taxon>
        <taxon>Bacillati</taxon>
        <taxon>Actinomycetota</taxon>
        <taxon>Actinomycetes</taxon>
        <taxon>Kitasatosporales</taxon>
        <taxon>Streptomycetaceae</taxon>
        <taxon>Streptomyces</taxon>
    </lineage>
</organism>
<feature type="domain" description="FAD-binding" evidence="6">
    <location>
        <begin position="3"/>
        <end position="343"/>
    </location>
</feature>
<dbReference type="InterPro" id="IPR036188">
    <property type="entry name" value="FAD/NAD-bd_sf"/>
</dbReference>
<keyword evidence="5" id="KW-0963">Cytoplasm</keyword>
<feature type="binding site" evidence="5">
    <location>
        <position position="103"/>
    </location>
    <ligand>
        <name>FAD</name>
        <dbReference type="ChEBI" id="CHEBI:57692"/>
    </ligand>
</feature>
<keyword evidence="5" id="KW-0547">Nucleotide-binding</keyword>
<dbReference type="GO" id="GO:0004497">
    <property type="term" value="F:monooxygenase activity"/>
    <property type="evidence" value="ECO:0007669"/>
    <property type="project" value="UniProtKB-UniRule"/>
</dbReference>
<evidence type="ECO:0000256" key="4">
    <source>
        <dbReference type="ARBA" id="ARBA00023033"/>
    </source>
</evidence>
<reference evidence="7 8" key="1">
    <citation type="submission" date="2020-05" db="EMBL/GenBank/DDBJ databases">
        <authorList>
            <person name="Li K."/>
        </authorList>
    </citation>
    <scope>NUCLEOTIDE SEQUENCE [LARGE SCALE GENOMIC DNA]</scope>
    <source>
        <strain evidence="8">jing01</strain>
    </source>
</reference>
<dbReference type="Proteomes" id="UP000502641">
    <property type="component" value="Chromosome"/>
</dbReference>
<evidence type="ECO:0000313" key="7">
    <source>
        <dbReference type="EMBL" id="QJS13884.1"/>
    </source>
</evidence>
<dbReference type="KEGG" id="sarg:HKX69_33965"/>
<keyword evidence="4 5" id="KW-0503">Monooxygenase</keyword>
<dbReference type="Gene3D" id="3.50.50.60">
    <property type="entry name" value="FAD/NAD(P)-binding domain"/>
    <property type="match status" value="1"/>
</dbReference>
<gene>
    <name evidence="7" type="ORF">HKX69_33965</name>
</gene>
<evidence type="ECO:0000256" key="2">
    <source>
        <dbReference type="ARBA" id="ARBA00022827"/>
    </source>
</evidence>
<keyword evidence="2 5" id="KW-0274">FAD</keyword>
<evidence type="ECO:0000256" key="1">
    <source>
        <dbReference type="ARBA" id="ARBA00022630"/>
    </source>
</evidence>
<comment type="function">
    <text evidence="5">An FAD-requiring monooxygenase active on some tetracycline antibiotic derivatives, which leads to their inactivation. Hydroxylates carbon 11a of tetracycline and some analogs.</text>
</comment>
<comment type="catalytic activity">
    <reaction evidence="5">
        <text>a tetracycline + NADPH + O2 + H(+) = an 11a-hydroxytetracycline + NADP(+) + H2O</text>
        <dbReference type="Rhea" id="RHEA:61444"/>
        <dbReference type="ChEBI" id="CHEBI:15377"/>
        <dbReference type="ChEBI" id="CHEBI:15378"/>
        <dbReference type="ChEBI" id="CHEBI:15379"/>
        <dbReference type="ChEBI" id="CHEBI:57783"/>
        <dbReference type="ChEBI" id="CHEBI:58349"/>
        <dbReference type="ChEBI" id="CHEBI:144644"/>
        <dbReference type="ChEBI" id="CHEBI:144645"/>
    </reaction>
</comment>
<dbReference type="SUPFAM" id="SSF51905">
    <property type="entry name" value="FAD/NAD(P)-binding domain"/>
    <property type="match status" value="1"/>
</dbReference>
<comment type="similarity">
    <text evidence="5">Belongs to the aromatic-ring hydroxylase family. TetX subfamily.</text>
</comment>
<feature type="binding site" evidence="5">
    <location>
        <position position="47"/>
    </location>
    <ligand>
        <name>FAD</name>
        <dbReference type="ChEBI" id="CHEBI:57692"/>
    </ligand>
</feature>